<comment type="caution">
    <text evidence="7">The sequence shown here is derived from an EMBL/GenBank/DDBJ whole genome shotgun (WGS) entry which is preliminary data.</text>
</comment>
<evidence type="ECO:0000313" key="8">
    <source>
        <dbReference type="Proteomes" id="UP000070186"/>
    </source>
</evidence>
<dbReference type="SMART" id="SM00345">
    <property type="entry name" value="HTH_GNTR"/>
    <property type="match status" value="1"/>
</dbReference>
<dbReference type="CDD" id="cd00609">
    <property type="entry name" value="AAT_like"/>
    <property type="match status" value="1"/>
</dbReference>
<accession>A0A133XEN1</accession>
<dbReference type="InterPro" id="IPR051446">
    <property type="entry name" value="HTH_trans_reg/aminotransferase"/>
</dbReference>
<dbReference type="Pfam" id="PF00392">
    <property type="entry name" value="GntR"/>
    <property type="match status" value="1"/>
</dbReference>
<dbReference type="GO" id="GO:0003700">
    <property type="term" value="F:DNA-binding transcription factor activity"/>
    <property type="evidence" value="ECO:0007669"/>
    <property type="project" value="InterPro"/>
</dbReference>
<dbReference type="GO" id="GO:0008483">
    <property type="term" value="F:transaminase activity"/>
    <property type="evidence" value="ECO:0007669"/>
    <property type="project" value="UniProtKB-KW"/>
</dbReference>
<dbReference type="RefSeq" id="WP_066884851.1">
    <property type="nucleotide sequence ID" value="NZ_LODL01000035.1"/>
</dbReference>
<keyword evidence="5" id="KW-0804">Transcription</keyword>
<evidence type="ECO:0000256" key="5">
    <source>
        <dbReference type="ARBA" id="ARBA00023163"/>
    </source>
</evidence>
<gene>
    <name evidence="7" type="ORF">AT959_15480</name>
</gene>
<dbReference type="PANTHER" id="PTHR46577">
    <property type="entry name" value="HTH-TYPE TRANSCRIPTIONAL REGULATORY PROTEIN GABR"/>
    <property type="match status" value="1"/>
</dbReference>
<keyword evidence="7" id="KW-0808">Transferase</keyword>
<dbReference type="Pfam" id="PF00155">
    <property type="entry name" value="Aminotran_1_2"/>
    <property type="match status" value="1"/>
</dbReference>
<dbReference type="InterPro" id="IPR036388">
    <property type="entry name" value="WH-like_DNA-bd_sf"/>
</dbReference>
<dbReference type="InterPro" id="IPR015424">
    <property type="entry name" value="PyrdxlP-dep_Trfase"/>
</dbReference>
<dbReference type="Proteomes" id="UP000070186">
    <property type="component" value="Unassembled WGS sequence"/>
</dbReference>
<feature type="domain" description="HTH gntR-type" evidence="6">
    <location>
        <begin position="4"/>
        <end position="72"/>
    </location>
</feature>
<dbReference type="PROSITE" id="PS50949">
    <property type="entry name" value="HTH_GNTR"/>
    <property type="match status" value="1"/>
</dbReference>
<proteinExistence type="inferred from homology"/>
<dbReference type="Gene3D" id="3.90.1150.10">
    <property type="entry name" value="Aspartate Aminotransferase, domain 1"/>
    <property type="match status" value="1"/>
</dbReference>
<dbReference type="InterPro" id="IPR015421">
    <property type="entry name" value="PyrdxlP-dep_Trfase_major"/>
</dbReference>
<dbReference type="GO" id="GO:0030170">
    <property type="term" value="F:pyridoxal phosphate binding"/>
    <property type="evidence" value="ECO:0007669"/>
    <property type="project" value="InterPro"/>
</dbReference>
<keyword evidence="4" id="KW-0238">DNA-binding</keyword>
<dbReference type="SUPFAM" id="SSF46785">
    <property type="entry name" value="Winged helix' DNA-binding domain"/>
    <property type="match status" value="1"/>
</dbReference>
<dbReference type="AlphaFoldDB" id="A0A133XEN1"/>
<dbReference type="Gene3D" id="3.40.640.10">
    <property type="entry name" value="Type I PLP-dependent aspartate aminotransferase-like (Major domain)"/>
    <property type="match status" value="1"/>
</dbReference>
<organism evidence="7 8">
    <name type="scientific">Dechloromonas denitrificans</name>
    <dbReference type="NCBI Taxonomy" id="281362"/>
    <lineage>
        <taxon>Bacteria</taxon>
        <taxon>Pseudomonadati</taxon>
        <taxon>Pseudomonadota</taxon>
        <taxon>Betaproteobacteria</taxon>
        <taxon>Rhodocyclales</taxon>
        <taxon>Azonexaceae</taxon>
        <taxon>Dechloromonas</taxon>
    </lineage>
</organism>
<dbReference type="PANTHER" id="PTHR46577:SF2">
    <property type="entry name" value="TRANSCRIPTIONAL REGULATORY PROTEIN"/>
    <property type="match status" value="1"/>
</dbReference>
<dbReference type="CDD" id="cd07377">
    <property type="entry name" value="WHTH_GntR"/>
    <property type="match status" value="1"/>
</dbReference>
<keyword evidence="8" id="KW-1185">Reference proteome</keyword>
<keyword evidence="7" id="KW-0032">Aminotransferase</keyword>
<evidence type="ECO:0000256" key="1">
    <source>
        <dbReference type="ARBA" id="ARBA00005384"/>
    </source>
</evidence>
<dbReference type="GO" id="GO:0003677">
    <property type="term" value="F:DNA binding"/>
    <property type="evidence" value="ECO:0007669"/>
    <property type="project" value="UniProtKB-KW"/>
</dbReference>
<name>A0A133XEN1_9RHOO</name>
<keyword evidence="3" id="KW-0805">Transcription regulation</keyword>
<evidence type="ECO:0000259" key="6">
    <source>
        <dbReference type="PROSITE" id="PS50949"/>
    </source>
</evidence>
<dbReference type="InterPro" id="IPR000524">
    <property type="entry name" value="Tscrpt_reg_HTH_GntR"/>
</dbReference>
<dbReference type="STRING" id="281362.AT959_15480"/>
<evidence type="ECO:0000256" key="2">
    <source>
        <dbReference type="ARBA" id="ARBA00022898"/>
    </source>
</evidence>
<dbReference type="InterPro" id="IPR015422">
    <property type="entry name" value="PyrdxlP-dep_Trfase_small"/>
</dbReference>
<comment type="similarity">
    <text evidence="1">In the C-terminal section; belongs to the class-I pyridoxal-phosphate-dependent aminotransferase family.</text>
</comment>
<keyword evidence="2" id="KW-0663">Pyridoxal phosphate</keyword>
<reference evidence="7 8" key="1">
    <citation type="submission" date="2015-12" db="EMBL/GenBank/DDBJ databases">
        <title>Nitrous oxide reduction kinetics distinguish bacteria harboring typical versus atypical NosZ.</title>
        <authorList>
            <person name="Yoon S."/>
            <person name="Nissen S."/>
            <person name="Park D."/>
            <person name="Sanford R.A."/>
            <person name="Loeffler F.E."/>
        </authorList>
    </citation>
    <scope>NUCLEOTIDE SEQUENCE [LARGE SCALE GENOMIC DNA]</scope>
    <source>
        <strain evidence="7 8">ATCC BAA-841</strain>
    </source>
</reference>
<evidence type="ECO:0000256" key="4">
    <source>
        <dbReference type="ARBA" id="ARBA00023125"/>
    </source>
</evidence>
<evidence type="ECO:0000256" key="3">
    <source>
        <dbReference type="ARBA" id="ARBA00023015"/>
    </source>
</evidence>
<protein>
    <submittedName>
        <fullName evidence="7">2-aminoadipate aminotransferase</fullName>
    </submittedName>
</protein>
<dbReference type="InterPro" id="IPR004839">
    <property type="entry name" value="Aminotransferase_I/II_large"/>
</dbReference>
<evidence type="ECO:0000313" key="7">
    <source>
        <dbReference type="EMBL" id="KXB29366.1"/>
    </source>
</evidence>
<dbReference type="InterPro" id="IPR036390">
    <property type="entry name" value="WH_DNA-bd_sf"/>
</dbReference>
<dbReference type="EMBL" id="LODL01000035">
    <property type="protein sequence ID" value="KXB29366.1"/>
    <property type="molecule type" value="Genomic_DNA"/>
</dbReference>
<sequence>MDQLPLYRRLAAHYRAAIETGALAQGDRFPSVRALMGRHEVSLSTAVQLCRQLESDGWLEARPRSGNFVRRPRRLAVRPLAEPIAGQAPDPAQYVGINARVSEFIARGRQAQVKINFSSARSAPALYPAEALKNAATRALRQHPELLVSPPSNNGNATFRNALAKRAMANGMLLAPEEILVTQGCIEALNLALRAITQPGDIVAVESPTFFGLLQVLETLGLRALEIPTSPHSGISLEALQLAIQTTEKIKALVVVPHLQNPLGSIMPDAQKANLVELCRANEIPLIEDDTYSALSNDDTPLKALKAWDRDGNVIHCASLHKVLAPGLRLGWMNAGRWQSRVEMLKYVQSRNNEELAQLAAADFIASSAYDRHLRRLRSCLKTQRARTAEAIARYFPTSTRLSEPAGGLALWVELAPGLSSKALFDAALAEGIFIAPGLMFSNSNRYDGFVRLNCGAPYTPEIDSALQRLGEICNKLPSR</sequence>
<dbReference type="SUPFAM" id="SSF53383">
    <property type="entry name" value="PLP-dependent transferases"/>
    <property type="match status" value="1"/>
</dbReference>
<dbReference type="Gene3D" id="1.10.10.10">
    <property type="entry name" value="Winged helix-like DNA-binding domain superfamily/Winged helix DNA-binding domain"/>
    <property type="match status" value="1"/>
</dbReference>